<organism evidence="4 5">
    <name type="scientific">Penicillium hordei</name>
    <dbReference type="NCBI Taxonomy" id="40994"/>
    <lineage>
        <taxon>Eukaryota</taxon>
        <taxon>Fungi</taxon>
        <taxon>Dikarya</taxon>
        <taxon>Ascomycota</taxon>
        <taxon>Pezizomycotina</taxon>
        <taxon>Eurotiomycetes</taxon>
        <taxon>Eurotiomycetidae</taxon>
        <taxon>Eurotiales</taxon>
        <taxon>Aspergillaceae</taxon>
        <taxon>Penicillium</taxon>
    </lineage>
</organism>
<dbReference type="RefSeq" id="XP_056753914.1">
    <property type="nucleotide sequence ID" value="XM_056898129.1"/>
</dbReference>
<evidence type="ECO:0000256" key="1">
    <source>
        <dbReference type="ARBA" id="ARBA00001933"/>
    </source>
</evidence>
<evidence type="ECO:0000313" key="5">
    <source>
        <dbReference type="Proteomes" id="UP001213799"/>
    </source>
</evidence>
<dbReference type="Proteomes" id="UP001213799">
    <property type="component" value="Unassembled WGS sequence"/>
</dbReference>
<reference evidence="4" key="2">
    <citation type="submission" date="2023-01" db="EMBL/GenBank/DDBJ databases">
        <authorList>
            <person name="Petersen C."/>
        </authorList>
    </citation>
    <scope>NUCLEOTIDE SEQUENCE</scope>
    <source>
        <strain evidence="4">IBT 12815</strain>
    </source>
</reference>
<keyword evidence="5" id="KW-1185">Reference proteome</keyword>
<dbReference type="GO" id="GO:0003962">
    <property type="term" value="F:cystathionine gamma-synthase activity"/>
    <property type="evidence" value="ECO:0007669"/>
    <property type="project" value="TreeGrafter"/>
</dbReference>
<accession>A0AAD6E904</accession>
<dbReference type="GO" id="GO:0030170">
    <property type="term" value="F:pyridoxal phosphate binding"/>
    <property type="evidence" value="ECO:0007669"/>
    <property type="project" value="InterPro"/>
</dbReference>
<comment type="similarity">
    <text evidence="3">Belongs to the trans-sulfuration enzymes family.</text>
</comment>
<dbReference type="GO" id="GO:0019346">
    <property type="term" value="P:transsulfuration"/>
    <property type="evidence" value="ECO:0007669"/>
    <property type="project" value="InterPro"/>
</dbReference>
<comment type="caution">
    <text evidence="4">The sequence shown here is derived from an EMBL/GenBank/DDBJ whole genome shotgun (WGS) entry which is preliminary data.</text>
</comment>
<dbReference type="Gene3D" id="3.90.1150.10">
    <property type="entry name" value="Aspartate Aminotransferase, domain 1"/>
    <property type="match status" value="1"/>
</dbReference>
<evidence type="ECO:0000256" key="3">
    <source>
        <dbReference type="RuleBase" id="RU362118"/>
    </source>
</evidence>
<evidence type="ECO:0000256" key="2">
    <source>
        <dbReference type="ARBA" id="ARBA00022898"/>
    </source>
</evidence>
<gene>
    <name evidence="4" type="ORF">N7537_007072</name>
</gene>
<dbReference type="SUPFAM" id="SSF53383">
    <property type="entry name" value="PLP-dependent transferases"/>
    <property type="match status" value="1"/>
</dbReference>
<protein>
    <submittedName>
        <fullName evidence="4">Cystathionine gamma-synthase</fullName>
    </submittedName>
</protein>
<dbReference type="InterPro" id="IPR015422">
    <property type="entry name" value="PyrdxlP-dep_Trfase_small"/>
</dbReference>
<dbReference type="EMBL" id="JAQJAE010000003">
    <property type="protein sequence ID" value="KAJ5604116.1"/>
    <property type="molecule type" value="Genomic_DNA"/>
</dbReference>
<dbReference type="InterPro" id="IPR000277">
    <property type="entry name" value="Cys/Met-Metab_PyrdxlP-dep_enz"/>
</dbReference>
<reference evidence="4" key="1">
    <citation type="journal article" date="2023" name="IMA Fungus">
        <title>Comparative genomic study of the Penicillium genus elucidates a diverse pangenome and 15 lateral gene transfer events.</title>
        <authorList>
            <person name="Petersen C."/>
            <person name="Sorensen T."/>
            <person name="Nielsen M.R."/>
            <person name="Sondergaard T.E."/>
            <person name="Sorensen J.L."/>
            <person name="Fitzpatrick D.A."/>
            <person name="Frisvad J.C."/>
            <person name="Nielsen K.L."/>
        </authorList>
    </citation>
    <scope>NUCLEOTIDE SEQUENCE</scope>
    <source>
        <strain evidence="4">IBT 12815</strain>
    </source>
</reference>
<dbReference type="InterPro" id="IPR015424">
    <property type="entry name" value="PyrdxlP-dep_Trfase"/>
</dbReference>
<dbReference type="PANTHER" id="PTHR42699">
    <property type="match status" value="1"/>
</dbReference>
<comment type="cofactor">
    <cofactor evidence="1 3">
        <name>pyridoxal 5'-phosphate</name>
        <dbReference type="ChEBI" id="CHEBI:597326"/>
    </cofactor>
</comment>
<dbReference type="InterPro" id="IPR015421">
    <property type="entry name" value="PyrdxlP-dep_Trfase_major"/>
</dbReference>
<dbReference type="Pfam" id="PF01053">
    <property type="entry name" value="Cys_Met_Meta_PP"/>
    <property type="match status" value="1"/>
</dbReference>
<dbReference type="InterPro" id="IPR051750">
    <property type="entry name" value="Trans-sulfuration_enzymes"/>
</dbReference>
<dbReference type="GeneID" id="81588371"/>
<dbReference type="Gene3D" id="3.40.640.10">
    <property type="entry name" value="Type I PLP-dependent aspartate aminotransferase-like (Major domain)"/>
    <property type="match status" value="1"/>
</dbReference>
<name>A0AAD6E904_9EURO</name>
<dbReference type="PANTHER" id="PTHR42699:SF1">
    <property type="entry name" value="CYSTATHIONINE GAMMA-SYNTHASE-RELATED"/>
    <property type="match status" value="1"/>
</dbReference>
<evidence type="ECO:0000313" key="4">
    <source>
        <dbReference type="EMBL" id="KAJ5604116.1"/>
    </source>
</evidence>
<dbReference type="AlphaFoldDB" id="A0AAD6E904"/>
<proteinExistence type="inferred from homology"/>
<keyword evidence="2 3" id="KW-0663">Pyridoxal phosphate</keyword>
<sequence>MKVSQRPSLGEPVPSRPHAVSVQLETWKDIVGLGLGDTQMLAALQYGYPRSIVHKSVKVQLSIRCRDILHQKHAHDSVMLFGSVTAASRCRDYILTAKGDKQADVRPSSILLYLIEALPHPGPNCHDQATDVLYAVVYPQNAAVLAAAFWRLSGTGLSSRQAEDCLRKQVDLRPMPFDLFRTRPSPIALHPVYDALRSRIAGLVERTVPTLPRPNNVTNSDVFLYPSGMSSIYHVHQLLLKWRAGETAILGFSYELTIKMMETYGPGLHFYSLGTDADLDQLASHLEQIPPEGRKVQAIWCECPSNPLLRTVNFRRVRQLANKHNLVVVVDETIGSFANVDVLDVADIVISSLTKSFNGYGDVLAGSVILNPNSVYYTELHGRLSASYVNTLYVKDAIQLEINSRNFLSRTARTNETAFYLVNRLISLVDDPASPVAAVYYPSVCWSVENYREKMRPATADFIPGYGCLFTIRFEDVPSATLFFNNFHVCKGPSFGVDVTIALPYVQMVLQKQKDWARRNGLEETIVRVAIGLEERAEIWNHMETALAATSMGWKQT</sequence>